<evidence type="ECO:0000313" key="2">
    <source>
        <dbReference type="EMBL" id="CAB1434816.1"/>
    </source>
</evidence>
<feature type="compositionally biased region" description="Basic and acidic residues" evidence="1">
    <location>
        <begin position="160"/>
        <end position="182"/>
    </location>
</feature>
<dbReference type="AlphaFoldDB" id="A0A9N7UQC4"/>
<protein>
    <submittedName>
        <fullName evidence="2">Uncharacterized protein</fullName>
    </submittedName>
</protein>
<gene>
    <name evidence="2" type="ORF">PLEPLA_LOCUS22925</name>
</gene>
<feature type="compositionally biased region" description="Basic residues" evidence="1">
    <location>
        <begin position="104"/>
        <end position="136"/>
    </location>
</feature>
<sequence length="242" mass="28292">MYQRSWNLFVFPLSHWDNCAPIMEKLVGPEMTFFLSLPHEMLNAPLAALRHMKPAELQRSRDHRYGGSDLHMGIEPAAGRPIASVQKERRASFFVFTQTEAGEKKKKQKKKKKKKKQKKKKKKKKKMKRTRLRLKRRSEEGFQSRGQRPIRASGLQNKFTENESSQKRDTRGTNIQEDERTELQIQIHEPPRPRSWNTSPLSTSQTLPELIQSQISNQFKLLHVLSGFYIVKLQLLLTINCT</sequence>
<reference evidence="2" key="1">
    <citation type="submission" date="2020-03" db="EMBL/GenBank/DDBJ databases">
        <authorList>
            <person name="Weist P."/>
        </authorList>
    </citation>
    <scope>NUCLEOTIDE SEQUENCE</scope>
</reference>
<evidence type="ECO:0000313" key="3">
    <source>
        <dbReference type="Proteomes" id="UP001153269"/>
    </source>
</evidence>
<dbReference type="Proteomes" id="UP001153269">
    <property type="component" value="Unassembled WGS sequence"/>
</dbReference>
<keyword evidence="3" id="KW-1185">Reference proteome</keyword>
<dbReference type="EMBL" id="CADEAL010001700">
    <property type="protein sequence ID" value="CAB1434816.1"/>
    <property type="molecule type" value="Genomic_DNA"/>
</dbReference>
<evidence type="ECO:0000256" key="1">
    <source>
        <dbReference type="SAM" id="MobiDB-lite"/>
    </source>
</evidence>
<name>A0A9N7UQC4_PLEPL</name>
<accession>A0A9N7UQC4</accession>
<organism evidence="2 3">
    <name type="scientific">Pleuronectes platessa</name>
    <name type="common">European plaice</name>
    <dbReference type="NCBI Taxonomy" id="8262"/>
    <lineage>
        <taxon>Eukaryota</taxon>
        <taxon>Metazoa</taxon>
        <taxon>Chordata</taxon>
        <taxon>Craniata</taxon>
        <taxon>Vertebrata</taxon>
        <taxon>Euteleostomi</taxon>
        <taxon>Actinopterygii</taxon>
        <taxon>Neopterygii</taxon>
        <taxon>Teleostei</taxon>
        <taxon>Neoteleostei</taxon>
        <taxon>Acanthomorphata</taxon>
        <taxon>Carangaria</taxon>
        <taxon>Pleuronectiformes</taxon>
        <taxon>Pleuronectoidei</taxon>
        <taxon>Pleuronectidae</taxon>
        <taxon>Pleuronectes</taxon>
    </lineage>
</organism>
<comment type="caution">
    <text evidence="2">The sequence shown here is derived from an EMBL/GenBank/DDBJ whole genome shotgun (WGS) entry which is preliminary data.</text>
</comment>
<proteinExistence type="predicted"/>
<feature type="region of interest" description="Disordered" evidence="1">
    <location>
        <begin position="100"/>
        <end position="201"/>
    </location>
</feature>